<reference evidence="2" key="1">
    <citation type="submission" date="2021-05" db="EMBL/GenBank/DDBJ databases">
        <authorList>
            <person name="Pietrasiak N."/>
            <person name="Ward R."/>
            <person name="Stajich J.E."/>
            <person name="Kurbessoian T."/>
        </authorList>
    </citation>
    <scope>NUCLEOTIDE SEQUENCE</scope>
    <source>
        <strain evidence="2">GSE-NOS-MK-12-04C</strain>
    </source>
</reference>
<dbReference type="Proteomes" id="UP000729701">
    <property type="component" value="Unassembled WGS sequence"/>
</dbReference>
<name>A0A951QRI0_9CYAN</name>
<dbReference type="Pfam" id="PF13340">
    <property type="entry name" value="DUF4096"/>
    <property type="match status" value="1"/>
</dbReference>
<sequence>MNRGDLSNEQWERLKSLLPPQKPRTGKPNNDHRTVVNGILWILRTGAPWRDMPERYGKWESIATRFYRWQKALVWKQILERLQAIAPSER</sequence>
<evidence type="ECO:0000313" key="2">
    <source>
        <dbReference type="EMBL" id="MBW4670847.1"/>
    </source>
</evidence>
<protein>
    <submittedName>
        <fullName evidence="2">IS5 family transposase</fullName>
    </submittedName>
</protein>
<evidence type="ECO:0000259" key="1">
    <source>
        <dbReference type="Pfam" id="PF13340"/>
    </source>
</evidence>
<dbReference type="PANTHER" id="PTHR46637">
    <property type="entry name" value="TIS1421-TRANSPOSASE PROTEIN A"/>
    <property type="match status" value="1"/>
</dbReference>
<feature type="domain" description="Insertion element IS402-like" evidence="1">
    <location>
        <begin position="6"/>
        <end position="78"/>
    </location>
</feature>
<dbReference type="AlphaFoldDB" id="A0A951QRI0"/>
<dbReference type="NCBIfam" id="NF033580">
    <property type="entry name" value="transpos_IS5_3"/>
    <property type="match status" value="1"/>
</dbReference>
<proteinExistence type="predicted"/>
<dbReference type="EMBL" id="JAHHGZ010000036">
    <property type="protein sequence ID" value="MBW4670847.1"/>
    <property type="molecule type" value="Genomic_DNA"/>
</dbReference>
<evidence type="ECO:0000313" key="3">
    <source>
        <dbReference type="Proteomes" id="UP000729701"/>
    </source>
</evidence>
<accession>A0A951QRI0</accession>
<reference evidence="2" key="2">
    <citation type="journal article" date="2022" name="Microbiol. Resour. Announc.">
        <title>Metagenome Sequencing to Explore Phylogenomics of Terrestrial Cyanobacteria.</title>
        <authorList>
            <person name="Ward R.D."/>
            <person name="Stajich J.E."/>
            <person name="Johansen J.R."/>
            <person name="Huntemann M."/>
            <person name="Clum A."/>
            <person name="Foster B."/>
            <person name="Foster B."/>
            <person name="Roux S."/>
            <person name="Palaniappan K."/>
            <person name="Varghese N."/>
            <person name="Mukherjee S."/>
            <person name="Reddy T.B.K."/>
            <person name="Daum C."/>
            <person name="Copeland A."/>
            <person name="Chen I.A."/>
            <person name="Ivanova N.N."/>
            <person name="Kyrpides N.C."/>
            <person name="Shapiro N."/>
            <person name="Eloe-Fadrosh E.A."/>
            <person name="Pietrasiak N."/>
        </authorList>
    </citation>
    <scope>NUCLEOTIDE SEQUENCE</scope>
    <source>
        <strain evidence="2">GSE-NOS-MK-12-04C</strain>
    </source>
</reference>
<gene>
    <name evidence="2" type="ORF">KME60_26335</name>
</gene>
<dbReference type="InterPro" id="IPR052909">
    <property type="entry name" value="Transposase_6_like"/>
</dbReference>
<dbReference type="PANTHER" id="PTHR46637:SF1">
    <property type="entry name" value="BLL5188 PROTEIN"/>
    <property type="match status" value="1"/>
</dbReference>
<dbReference type="InterPro" id="IPR025161">
    <property type="entry name" value="IS402-like_dom"/>
</dbReference>
<comment type="caution">
    <text evidence="2">The sequence shown here is derived from an EMBL/GenBank/DDBJ whole genome shotgun (WGS) entry which is preliminary data.</text>
</comment>
<organism evidence="2 3">
    <name type="scientific">Cyanomargarita calcarea GSE-NOS-MK-12-04C</name>
    <dbReference type="NCBI Taxonomy" id="2839659"/>
    <lineage>
        <taxon>Bacteria</taxon>
        <taxon>Bacillati</taxon>
        <taxon>Cyanobacteriota</taxon>
        <taxon>Cyanophyceae</taxon>
        <taxon>Nostocales</taxon>
        <taxon>Cyanomargaritaceae</taxon>
        <taxon>Cyanomargarita</taxon>
    </lineage>
</organism>